<dbReference type="AlphaFoldDB" id="A0A3D8S8A8"/>
<feature type="region of interest" description="Disordered" evidence="10">
    <location>
        <begin position="241"/>
        <end position="343"/>
    </location>
</feature>
<comment type="caution">
    <text evidence="12">The sequence shown here is derived from an EMBL/GenBank/DDBJ whole genome shotgun (WGS) entry which is preliminary data.</text>
</comment>
<dbReference type="PANTHER" id="PTHR19139:SF199">
    <property type="entry name" value="MIP17260P"/>
    <property type="match status" value="1"/>
</dbReference>
<protein>
    <submittedName>
        <fullName evidence="12">Aquaporin</fullName>
    </submittedName>
</protein>
<proteinExistence type="inferred from homology"/>
<dbReference type="Pfam" id="PF00230">
    <property type="entry name" value="MIP"/>
    <property type="match status" value="1"/>
</dbReference>
<name>A0A3D8S8A8_9HELO</name>
<evidence type="ECO:0000256" key="2">
    <source>
        <dbReference type="ARBA" id="ARBA00006175"/>
    </source>
</evidence>
<dbReference type="Proteomes" id="UP000256645">
    <property type="component" value="Unassembled WGS sequence"/>
</dbReference>
<feature type="compositionally biased region" description="Basic and acidic residues" evidence="10">
    <location>
        <begin position="274"/>
        <end position="285"/>
    </location>
</feature>
<evidence type="ECO:0000256" key="4">
    <source>
        <dbReference type="ARBA" id="ARBA00022692"/>
    </source>
</evidence>
<evidence type="ECO:0000313" key="13">
    <source>
        <dbReference type="Proteomes" id="UP000256645"/>
    </source>
</evidence>
<dbReference type="STRING" id="1849047.A0A3D8S8A8"/>
<dbReference type="PANTHER" id="PTHR19139">
    <property type="entry name" value="AQUAPORIN TRANSPORTER"/>
    <property type="match status" value="1"/>
</dbReference>
<dbReference type="FunFam" id="1.20.1080.10:FF:000014">
    <property type="entry name" value="Aquaporin 1"/>
    <property type="match status" value="1"/>
</dbReference>
<feature type="transmembrane region" description="Helical" evidence="11">
    <location>
        <begin position="168"/>
        <end position="193"/>
    </location>
</feature>
<feature type="transmembrane region" description="Helical" evidence="11">
    <location>
        <begin position="12"/>
        <end position="33"/>
    </location>
</feature>
<evidence type="ECO:0000256" key="6">
    <source>
        <dbReference type="ARBA" id="ARBA00022989"/>
    </source>
</evidence>
<feature type="compositionally biased region" description="Basic residues" evidence="10">
    <location>
        <begin position="257"/>
        <end position="273"/>
    </location>
</feature>
<keyword evidence="13" id="KW-1185">Reference proteome</keyword>
<feature type="transmembrane region" description="Helical" evidence="11">
    <location>
        <begin position="213"/>
        <end position="232"/>
    </location>
</feature>
<evidence type="ECO:0000313" key="12">
    <source>
        <dbReference type="EMBL" id="RDW82585.1"/>
    </source>
</evidence>
<comment type="catalytic activity">
    <reaction evidence="8">
        <text>H2O(in) = H2O(out)</text>
        <dbReference type="Rhea" id="RHEA:29667"/>
        <dbReference type="ChEBI" id="CHEBI:15377"/>
    </reaction>
</comment>
<evidence type="ECO:0000256" key="9">
    <source>
        <dbReference type="RuleBase" id="RU000477"/>
    </source>
</evidence>
<feature type="transmembrane region" description="Helical" evidence="11">
    <location>
        <begin position="85"/>
        <end position="117"/>
    </location>
</feature>
<feature type="transmembrane region" description="Helical" evidence="11">
    <location>
        <begin position="137"/>
        <end position="161"/>
    </location>
</feature>
<keyword evidence="7 11" id="KW-0472">Membrane</keyword>
<evidence type="ECO:0000256" key="7">
    <source>
        <dbReference type="ARBA" id="ARBA00023136"/>
    </source>
</evidence>
<keyword evidence="3 9" id="KW-0813">Transport</keyword>
<keyword evidence="4 9" id="KW-0812">Transmembrane</keyword>
<dbReference type="Gene3D" id="1.20.1080.10">
    <property type="entry name" value="Glycerol uptake facilitator protein"/>
    <property type="match status" value="1"/>
</dbReference>
<dbReference type="PRINTS" id="PR00783">
    <property type="entry name" value="MINTRINSICP"/>
</dbReference>
<evidence type="ECO:0000256" key="10">
    <source>
        <dbReference type="SAM" id="MobiDB-lite"/>
    </source>
</evidence>
<organism evidence="12 13">
    <name type="scientific">Coleophoma cylindrospora</name>
    <dbReference type="NCBI Taxonomy" id="1849047"/>
    <lineage>
        <taxon>Eukaryota</taxon>
        <taxon>Fungi</taxon>
        <taxon>Dikarya</taxon>
        <taxon>Ascomycota</taxon>
        <taxon>Pezizomycotina</taxon>
        <taxon>Leotiomycetes</taxon>
        <taxon>Helotiales</taxon>
        <taxon>Dermateaceae</taxon>
        <taxon>Coleophoma</taxon>
    </lineage>
</organism>
<feature type="transmembrane region" description="Helical" evidence="11">
    <location>
        <begin position="53"/>
        <end position="73"/>
    </location>
</feature>
<comment type="subcellular location">
    <subcellularLocation>
        <location evidence="1">Membrane</location>
        <topology evidence="1">Multi-pass membrane protein</topology>
    </subcellularLocation>
</comment>
<reference evidence="12 13" key="1">
    <citation type="journal article" date="2018" name="IMA Fungus">
        <title>IMA Genome-F 9: Draft genome sequence of Annulohypoxylon stygium, Aspergillus mulundensis, Berkeleyomyces basicola (syn. Thielaviopsis basicola), Ceratocystis smalleyi, two Cercospora beticola strains, Coleophoma cylindrospora, Fusarium fracticaudum, Phialophora cf. hyalina, and Morchella septimelata.</title>
        <authorList>
            <person name="Wingfield B.D."/>
            <person name="Bills G.F."/>
            <person name="Dong Y."/>
            <person name="Huang W."/>
            <person name="Nel W.J."/>
            <person name="Swalarsk-Parry B.S."/>
            <person name="Vaghefi N."/>
            <person name="Wilken P.M."/>
            <person name="An Z."/>
            <person name="de Beer Z.W."/>
            <person name="De Vos L."/>
            <person name="Chen L."/>
            <person name="Duong T.A."/>
            <person name="Gao Y."/>
            <person name="Hammerbacher A."/>
            <person name="Kikkert J.R."/>
            <person name="Li Y."/>
            <person name="Li H."/>
            <person name="Li K."/>
            <person name="Li Q."/>
            <person name="Liu X."/>
            <person name="Ma X."/>
            <person name="Naidoo K."/>
            <person name="Pethybridge S.J."/>
            <person name="Sun J."/>
            <person name="Steenkamp E.T."/>
            <person name="van der Nest M.A."/>
            <person name="van Wyk S."/>
            <person name="Wingfield M.J."/>
            <person name="Xiong C."/>
            <person name="Yue Q."/>
            <person name="Zhang X."/>
        </authorList>
    </citation>
    <scope>NUCLEOTIDE SEQUENCE [LARGE SCALE GENOMIC DNA]</scope>
    <source>
        <strain evidence="12 13">BP6252</strain>
    </source>
</reference>
<dbReference type="InterPro" id="IPR023271">
    <property type="entry name" value="Aquaporin-like"/>
</dbReference>
<dbReference type="GO" id="GO:0005886">
    <property type="term" value="C:plasma membrane"/>
    <property type="evidence" value="ECO:0007669"/>
    <property type="project" value="TreeGrafter"/>
</dbReference>
<evidence type="ECO:0000256" key="1">
    <source>
        <dbReference type="ARBA" id="ARBA00004141"/>
    </source>
</evidence>
<dbReference type="EMBL" id="PDLM01000003">
    <property type="protein sequence ID" value="RDW82585.1"/>
    <property type="molecule type" value="Genomic_DNA"/>
</dbReference>
<evidence type="ECO:0000256" key="5">
    <source>
        <dbReference type="ARBA" id="ARBA00022737"/>
    </source>
</evidence>
<feature type="compositionally biased region" description="Basic and acidic residues" evidence="10">
    <location>
        <begin position="322"/>
        <end position="331"/>
    </location>
</feature>
<dbReference type="InterPro" id="IPR000425">
    <property type="entry name" value="MIP"/>
</dbReference>
<evidence type="ECO:0000256" key="3">
    <source>
        <dbReference type="ARBA" id="ARBA00022448"/>
    </source>
</evidence>
<keyword evidence="6 11" id="KW-1133">Transmembrane helix</keyword>
<feature type="compositionally biased region" description="Basic and acidic residues" evidence="10">
    <location>
        <begin position="244"/>
        <end position="256"/>
    </location>
</feature>
<keyword evidence="5" id="KW-0677">Repeat</keyword>
<evidence type="ECO:0000256" key="8">
    <source>
        <dbReference type="ARBA" id="ARBA00034651"/>
    </source>
</evidence>
<comment type="similarity">
    <text evidence="2 9">Belongs to the MIP/aquaporin (TC 1.A.8) family.</text>
</comment>
<dbReference type="SUPFAM" id="SSF81338">
    <property type="entry name" value="Aquaporin-like"/>
    <property type="match status" value="1"/>
</dbReference>
<dbReference type="GO" id="GO:0015250">
    <property type="term" value="F:water channel activity"/>
    <property type="evidence" value="ECO:0007669"/>
    <property type="project" value="TreeGrafter"/>
</dbReference>
<gene>
    <name evidence="12" type="ORF">BP6252_03697</name>
</gene>
<sequence>MPSLTKRIQNHGVAFLGEFVGTFLFLFFAFAGTQTANQPSTQTANVTGPDLTQLLYISLIFGFSLAINVWVFFRISGGLFNPAVTLALCITGVVPIVRSVAVFIAQIIAGIAAAAAVKGLIPGNDVLFVVHLTSGTTVTQGLFLEMFFTVELVFTVLMLAAEKTKATFIAPIGIGLALFVAELVGVFWTGGTVNPARAFGPAVIAGSFDRYHWLYWIGPFLGSLLAAGFYGLMKTLDYEDVNGDQDKTAGEEAEEKRKKRYHNHGHDRQRRGSMRREGADMEMGNRPRSQRRSGEDRPISSSNGAAGNGHNGPVKTAYTSRIKGETRDGYRQDPYAQDRMVRN</sequence>
<dbReference type="InterPro" id="IPR034294">
    <property type="entry name" value="Aquaporin_transptr"/>
</dbReference>
<accession>A0A3D8S8A8</accession>
<evidence type="ECO:0000256" key="11">
    <source>
        <dbReference type="SAM" id="Phobius"/>
    </source>
</evidence>
<dbReference type="OrthoDB" id="3222at2759"/>